<keyword evidence="7" id="KW-0812">Transmembrane</keyword>
<evidence type="ECO:0008006" key="14">
    <source>
        <dbReference type="Google" id="ProtNLM"/>
    </source>
</evidence>
<feature type="transmembrane region" description="Helical" evidence="7">
    <location>
        <begin position="502"/>
        <end position="524"/>
    </location>
</feature>
<dbReference type="FunFam" id="2.60.40.420:FF:000025">
    <property type="entry name" value="FET5p Multicopper oxidase"/>
    <property type="match status" value="1"/>
</dbReference>
<keyword evidence="3 8" id="KW-0732">Signal</keyword>
<dbReference type="GO" id="GO:0005507">
    <property type="term" value="F:copper ion binding"/>
    <property type="evidence" value="ECO:0007669"/>
    <property type="project" value="InterPro"/>
</dbReference>
<dbReference type="PROSITE" id="PS00079">
    <property type="entry name" value="MULTICOPPER_OXIDASE1"/>
    <property type="match status" value="1"/>
</dbReference>
<keyword evidence="2" id="KW-0479">Metal-binding</keyword>
<evidence type="ECO:0000256" key="4">
    <source>
        <dbReference type="ARBA" id="ARBA00023002"/>
    </source>
</evidence>
<evidence type="ECO:0000256" key="3">
    <source>
        <dbReference type="ARBA" id="ARBA00022729"/>
    </source>
</evidence>
<evidence type="ECO:0000256" key="7">
    <source>
        <dbReference type="SAM" id="Phobius"/>
    </source>
</evidence>
<dbReference type="InterPro" id="IPR045087">
    <property type="entry name" value="Cu-oxidase_fam"/>
</dbReference>
<dbReference type="PROSITE" id="PS00080">
    <property type="entry name" value="MULTICOPPER_OXIDASE2"/>
    <property type="match status" value="1"/>
</dbReference>
<dbReference type="Gene3D" id="2.60.40.420">
    <property type="entry name" value="Cupredoxins - blue copper proteins"/>
    <property type="match status" value="3"/>
</dbReference>
<keyword evidence="13" id="KW-1185">Reference proteome</keyword>
<comment type="similarity">
    <text evidence="1">Belongs to the multicopper oxidase family.</text>
</comment>
<dbReference type="InterPro" id="IPR033138">
    <property type="entry name" value="Cu_oxidase_CS"/>
</dbReference>
<comment type="caution">
    <text evidence="12">The sequence shown here is derived from an EMBL/GenBank/DDBJ whole genome shotgun (WGS) entry which is preliminary data.</text>
</comment>
<dbReference type="Proteomes" id="UP000283895">
    <property type="component" value="Unassembled WGS sequence"/>
</dbReference>
<evidence type="ECO:0000259" key="11">
    <source>
        <dbReference type="Pfam" id="PF07732"/>
    </source>
</evidence>
<organism evidence="12 13">
    <name type="scientific">Cytospora schulzeri</name>
    <dbReference type="NCBI Taxonomy" id="448051"/>
    <lineage>
        <taxon>Eukaryota</taxon>
        <taxon>Fungi</taxon>
        <taxon>Dikarya</taxon>
        <taxon>Ascomycota</taxon>
        <taxon>Pezizomycotina</taxon>
        <taxon>Sordariomycetes</taxon>
        <taxon>Sordariomycetidae</taxon>
        <taxon>Diaporthales</taxon>
        <taxon>Cytosporaceae</taxon>
        <taxon>Cytospora</taxon>
    </lineage>
</organism>
<dbReference type="FunFam" id="2.60.40.420:FF:000022">
    <property type="entry name" value="FET5p Multicopper oxidase"/>
    <property type="match status" value="1"/>
</dbReference>
<keyword evidence="7" id="KW-0472">Membrane</keyword>
<keyword evidence="4" id="KW-0560">Oxidoreductase</keyword>
<dbReference type="InterPro" id="IPR011707">
    <property type="entry name" value="Cu-oxidase-like_N"/>
</dbReference>
<dbReference type="SUPFAM" id="SSF49503">
    <property type="entry name" value="Cupredoxins"/>
    <property type="match status" value="3"/>
</dbReference>
<feature type="signal peptide" evidence="8">
    <location>
        <begin position="1"/>
        <end position="22"/>
    </location>
</feature>
<dbReference type="GO" id="GO:0033215">
    <property type="term" value="P:reductive iron assimilation"/>
    <property type="evidence" value="ECO:0007669"/>
    <property type="project" value="TreeGrafter"/>
</dbReference>
<protein>
    <recommendedName>
        <fullName evidence="14">Multicopper oxidase</fullName>
    </recommendedName>
</protein>
<feature type="domain" description="Plastocyanin-like" evidence="10">
    <location>
        <begin position="334"/>
        <end position="445"/>
    </location>
</feature>
<dbReference type="AlphaFoldDB" id="A0A423W6Z1"/>
<keyword evidence="5" id="KW-0186">Copper</keyword>
<evidence type="ECO:0000256" key="2">
    <source>
        <dbReference type="ARBA" id="ARBA00022723"/>
    </source>
</evidence>
<dbReference type="InterPro" id="IPR011706">
    <property type="entry name" value="Cu-oxidase_C"/>
</dbReference>
<feature type="chain" id="PRO_5019092526" description="Multicopper oxidase" evidence="8">
    <location>
        <begin position="23"/>
        <end position="533"/>
    </location>
</feature>
<dbReference type="Pfam" id="PF07731">
    <property type="entry name" value="Cu-oxidase_2"/>
    <property type="match status" value="1"/>
</dbReference>
<keyword evidence="6" id="KW-0325">Glycoprotein</keyword>
<dbReference type="GO" id="GO:0033573">
    <property type="term" value="C:high-affinity iron permease complex"/>
    <property type="evidence" value="ECO:0007669"/>
    <property type="project" value="TreeGrafter"/>
</dbReference>
<evidence type="ECO:0000259" key="10">
    <source>
        <dbReference type="Pfam" id="PF07731"/>
    </source>
</evidence>
<name>A0A423W6Z1_9PEZI</name>
<evidence type="ECO:0000256" key="5">
    <source>
        <dbReference type="ARBA" id="ARBA00023008"/>
    </source>
</evidence>
<gene>
    <name evidence="12" type="ORF">VMCG_06594</name>
</gene>
<dbReference type="PANTHER" id="PTHR11709">
    <property type="entry name" value="MULTI-COPPER OXIDASE"/>
    <property type="match status" value="1"/>
</dbReference>
<dbReference type="Pfam" id="PF07732">
    <property type="entry name" value="Cu-oxidase_3"/>
    <property type="match status" value="1"/>
</dbReference>
<accession>A0A423W6Z1</accession>
<evidence type="ECO:0000313" key="12">
    <source>
        <dbReference type="EMBL" id="ROV99106.1"/>
    </source>
</evidence>
<dbReference type="GO" id="GO:0004322">
    <property type="term" value="F:ferroxidase activity"/>
    <property type="evidence" value="ECO:0007669"/>
    <property type="project" value="TreeGrafter"/>
</dbReference>
<evidence type="ECO:0000256" key="6">
    <source>
        <dbReference type="ARBA" id="ARBA00023180"/>
    </source>
</evidence>
<dbReference type="InterPro" id="IPR001117">
    <property type="entry name" value="Cu-oxidase_2nd"/>
</dbReference>
<dbReference type="PANTHER" id="PTHR11709:SF361">
    <property type="entry name" value="IRON TRANSPORT MULTICOPPER OXIDASE FET3"/>
    <property type="match status" value="1"/>
</dbReference>
<dbReference type="InterPro" id="IPR044130">
    <property type="entry name" value="CuRO_2_Fet3-like"/>
</dbReference>
<feature type="domain" description="Plastocyanin-like" evidence="11">
    <location>
        <begin position="31"/>
        <end position="147"/>
    </location>
</feature>
<evidence type="ECO:0000256" key="8">
    <source>
        <dbReference type="SAM" id="SignalP"/>
    </source>
</evidence>
<dbReference type="Pfam" id="PF00394">
    <property type="entry name" value="Cu-oxidase"/>
    <property type="match status" value="1"/>
</dbReference>
<evidence type="ECO:0000313" key="13">
    <source>
        <dbReference type="Proteomes" id="UP000283895"/>
    </source>
</evidence>
<keyword evidence="7" id="KW-1133">Transmembrane helix</keyword>
<dbReference type="CDD" id="cd13877">
    <property type="entry name" value="CuRO_2_Fet3p_like"/>
    <property type="match status" value="1"/>
</dbReference>
<feature type="domain" description="Plastocyanin-like" evidence="9">
    <location>
        <begin position="157"/>
        <end position="303"/>
    </location>
</feature>
<dbReference type="EMBL" id="LKEA01000024">
    <property type="protein sequence ID" value="ROV99106.1"/>
    <property type="molecule type" value="Genomic_DNA"/>
</dbReference>
<dbReference type="InterPro" id="IPR002355">
    <property type="entry name" value="Cu_oxidase_Cu_BS"/>
</dbReference>
<dbReference type="GO" id="GO:0010106">
    <property type="term" value="P:cellular response to iron ion starvation"/>
    <property type="evidence" value="ECO:0007669"/>
    <property type="project" value="TreeGrafter"/>
</dbReference>
<dbReference type="STRING" id="356882.A0A423W6Z1"/>
<evidence type="ECO:0000259" key="9">
    <source>
        <dbReference type="Pfam" id="PF00394"/>
    </source>
</evidence>
<sequence length="533" mass="59004">MPSISPLLPALLWSSFGSRVTAETLNFDWNITWVLANPDGMALRPVIGLNSQWPLPVINATKGDRIIAKVTNGLGNETTSLHWHGLYQHGTNHMDGPPGVVQCPIPPGHSVTYNFTVDQAGSYWYHSHTKGQYPDGLRQALIIQDPDNPYAEKYDEERIITLSDWYHDFFSDLLKGFISYKNPTGAEPVPNSALLNDTSNFTMSVEPGKTYLIHLINVGAFASHYFWIQDHTMKIVEVDGIWVTSAEAEMIYISTAQRYSVLVTMKNDTSTNYPMMGSMDTDLFDSIPSALNWNVTGWLVYDETAELPAADTVYDFDYYDDFDLVPMDGEAALGAPDYSIQLDLTMIIELVLNNDDTGKHPFHLHGHAFQVVSRSYDYALHFNGSFSESGDVIPSVPMRRDTLIVKPMSNFVIRFRADNPGIWLFHCHIEWHMDSGLAATLIEAPSVLQEQTVIPQDFLDLCAADGTATTGNAAGNTNDYLNLAGQNRMVSWLPSGFTTKGYVALVFSCVSGILGVATIAWYGAAPMNKATAA</sequence>
<dbReference type="InterPro" id="IPR008972">
    <property type="entry name" value="Cupredoxin"/>
</dbReference>
<reference evidence="12 13" key="1">
    <citation type="submission" date="2015-09" db="EMBL/GenBank/DDBJ databases">
        <title>Host preference determinants of Valsa canker pathogens revealed by comparative genomics.</title>
        <authorList>
            <person name="Yin Z."/>
            <person name="Huang L."/>
        </authorList>
    </citation>
    <scope>NUCLEOTIDE SEQUENCE [LARGE SCALE GENOMIC DNA]</scope>
    <source>
        <strain evidence="12 13">03-1</strain>
    </source>
</reference>
<evidence type="ECO:0000256" key="1">
    <source>
        <dbReference type="ARBA" id="ARBA00010609"/>
    </source>
</evidence>
<proteinExistence type="inferred from homology"/>
<dbReference type="CDD" id="cd13851">
    <property type="entry name" value="CuRO_1_Fet3p"/>
    <property type="match status" value="1"/>
</dbReference>
<dbReference type="OrthoDB" id="2121828at2759"/>